<gene>
    <name evidence="1" type="ORF">D5281_13245</name>
</gene>
<organism evidence="1 2">
    <name type="scientific">Parablautia muri</name>
    <dbReference type="NCBI Taxonomy" id="2320879"/>
    <lineage>
        <taxon>Bacteria</taxon>
        <taxon>Bacillati</taxon>
        <taxon>Bacillota</taxon>
        <taxon>Clostridia</taxon>
        <taxon>Lachnospirales</taxon>
        <taxon>Lachnospiraceae</taxon>
        <taxon>Parablautia</taxon>
    </lineage>
</organism>
<comment type="caution">
    <text evidence="1">The sequence shown here is derived from an EMBL/GenBank/DDBJ whole genome shotgun (WGS) entry which is preliminary data.</text>
</comment>
<name>A0A9X5GSV5_9FIRM</name>
<dbReference type="Proteomes" id="UP001154420">
    <property type="component" value="Unassembled WGS sequence"/>
</dbReference>
<proteinExistence type="predicted"/>
<sequence length="128" mass="14918">MQEAFISDEEREKCRKVAEAFREALEGEDLVVLDAGRFGFVKLQYYKPPWGFDSVSTFLDAGTLFDDLWEEWMDSQLLDYAKDTPMVEMEYDQIFRCMPKEMQDSYVLKKQEFMEAAGCGFLSGFGRP</sequence>
<evidence type="ECO:0000313" key="1">
    <source>
        <dbReference type="EMBL" id="NBJ93534.1"/>
    </source>
</evidence>
<dbReference type="AlphaFoldDB" id="A0A9X5GSV5"/>
<reference evidence="1" key="1">
    <citation type="submission" date="2018-09" db="EMBL/GenBank/DDBJ databases">
        <title>Murine metabolic-syndrome-specific gut microbial biobank.</title>
        <authorList>
            <person name="Liu C."/>
        </authorList>
    </citation>
    <scope>NUCLEOTIDE SEQUENCE</scope>
    <source>
        <strain evidence="1">D42-62</strain>
    </source>
</reference>
<dbReference type="EMBL" id="QZDT01000020">
    <property type="protein sequence ID" value="NBJ93534.1"/>
    <property type="molecule type" value="Genomic_DNA"/>
</dbReference>
<keyword evidence="2" id="KW-1185">Reference proteome</keyword>
<protein>
    <submittedName>
        <fullName evidence="1">Uncharacterized protein</fullName>
    </submittedName>
</protein>
<accession>A0A9X5GSV5</accession>
<evidence type="ECO:0000313" key="2">
    <source>
        <dbReference type="Proteomes" id="UP001154420"/>
    </source>
</evidence>
<dbReference type="RefSeq" id="WP_160560603.1">
    <property type="nucleotide sequence ID" value="NZ_QZDT01000020.1"/>
</dbReference>
<dbReference type="OrthoDB" id="2053713at2"/>